<dbReference type="GO" id="GO:0004553">
    <property type="term" value="F:hydrolase activity, hydrolyzing O-glycosyl compounds"/>
    <property type="evidence" value="ECO:0007669"/>
    <property type="project" value="InterPro"/>
</dbReference>
<gene>
    <name evidence="2" type="ORF">GQF63_12120</name>
</gene>
<dbReference type="InterPro" id="IPR010502">
    <property type="entry name" value="Carb-bd_dom_fam9"/>
</dbReference>
<dbReference type="Proteomes" id="UP000435036">
    <property type="component" value="Unassembled WGS sequence"/>
</dbReference>
<dbReference type="GO" id="GO:0030246">
    <property type="term" value="F:carbohydrate binding"/>
    <property type="evidence" value="ECO:0007669"/>
    <property type="project" value="InterPro"/>
</dbReference>
<dbReference type="RefSeq" id="WP_160369496.1">
    <property type="nucleotide sequence ID" value="NZ_WSQA01000008.1"/>
</dbReference>
<proteinExistence type="predicted"/>
<dbReference type="Pfam" id="PF16011">
    <property type="entry name" value="CBM9_2"/>
    <property type="match status" value="1"/>
</dbReference>
<evidence type="ECO:0000313" key="3">
    <source>
        <dbReference type="Proteomes" id="UP000435036"/>
    </source>
</evidence>
<dbReference type="CDD" id="cd09620">
    <property type="entry name" value="CBM9_like_3"/>
    <property type="match status" value="1"/>
</dbReference>
<name>A0A6N8KZ58_9SPHI</name>
<accession>A0A6N8KZ58</accession>
<dbReference type="GO" id="GO:0016052">
    <property type="term" value="P:carbohydrate catabolic process"/>
    <property type="evidence" value="ECO:0007669"/>
    <property type="project" value="InterPro"/>
</dbReference>
<feature type="domain" description="Carbohydrate-binding" evidence="1">
    <location>
        <begin position="27"/>
        <end position="211"/>
    </location>
</feature>
<evidence type="ECO:0000259" key="1">
    <source>
        <dbReference type="Pfam" id="PF16011"/>
    </source>
</evidence>
<dbReference type="AlphaFoldDB" id="A0A6N8KZ58"/>
<evidence type="ECO:0000313" key="2">
    <source>
        <dbReference type="EMBL" id="MVZ62773.1"/>
    </source>
</evidence>
<dbReference type="OrthoDB" id="9801646at2"/>
<organism evidence="2 3">
    <name type="scientific">Sphingobacterium humi</name>
    <dbReference type="NCBI Taxonomy" id="1796905"/>
    <lineage>
        <taxon>Bacteria</taxon>
        <taxon>Pseudomonadati</taxon>
        <taxon>Bacteroidota</taxon>
        <taxon>Sphingobacteriia</taxon>
        <taxon>Sphingobacteriales</taxon>
        <taxon>Sphingobacteriaceae</taxon>
        <taxon>Sphingobacterium</taxon>
    </lineage>
</organism>
<comment type="caution">
    <text evidence="2">The sequence shown here is derived from an EMBL/GenBank/DDBJ whole genome shotgun (WGS) entry which is preliminary data.</text>
</comment>
<sequence>MKTLAIEKLPQQDHLLTYAEWAKALAGLNWQAIAVAPWQQEYPYVPTVKFQIAYTQDDILLHFEVQEEYVKGQYIRPNENVWEDSCVEFFVSFDNRETYYNIEFNVLGVGLIGYGRSVKADRNRLPAADILRIQTFSAVQTIQGKKQWQQVLQIPIALFQKQASELEGTTAYANFYKCGDGLPQPHFIAWNAIDSPTPNFHQPAFFGQIEFK</sequence>
<dbReference type="Gene3D" id="2.60.40.1190">
    <property type="match status" value="1"/>
</dbReference>
<protein>
    <recommendedName>
        <fullName evidence="1">Carbohydrate-binding domain-containing protein</fullName>
    </recommendedName>
</protein>
<reference evidence="2 3" key="1">
    <citation type="submission" date="2019-12" db="EMBL/GenBank/DDBJ databases">
        <authorList>
            <person name="Dong K."/>
        </authorList>
    </citation>
    <scope>NUCLEOTIDE SEQUENCE [LARGE SCALE GENOMIC DNA]</scope>
    <source>
        <strain evidence="2 3">JCM 31225</strain>
    </source>
</reference>
<dbReference type="EMBL" id="WSQA01000008">
    <property type="protein sequence ID" value="MVZ62773.1"/>
    <property type="molecule type" value="Genomic_DNA"/>
</dbReference>
<dbReference type="SUPFAM" id="SSF49344">
    <property type="entry name" value="CBD9-like"/>
    <property type="match status" value="1"/>
</dbReference>
<keyword evidence="3" id="KW-1185">Reference proteome</keyword>